<evidence type="ECO:0000313" key="2">
    <source>
        <dbReference type="EMBL" id="ELP86532.1"/>
    </source>
</evidence>
<protein>
    <submittedName>
        <fullName evidence="2">Uncharacterized protein</fullName>
    </submittedName>
</protein>
<dbReference type="VEuPathDB" id="AmoebaDB:EIN_160360"/>
<feature type="chain" id="PRO_5005418426" evidence="1">
    <location>
        <begin position="23"/>
        <end position="524"/>
    </location>
</feature>
<reference evidence="2 3" key="1">
    <citation type="submission" date="2012-10" db="EMBL/GenBank/DDBJ databases">
        <authorList>
            <person name="Zafar N."/>
            <person name="Inman J."/>
            <person name="Hall N."/>
            <person name="Lorenzi H."/>
            <person name="Caler E."/>
        </authorList>
    </citation>
    <scope>NUCLEOTIDE SEQUENCE [LARGE SCALE GENOMIC DNA]</scope>
    <source>
        <strain evidence="2 3">IP1</strain>
    </source>
</reference>
<accession>A0A0A1U1P5</accession>
<keyword evidence="3" id="KW-1185">Reference proteome</keyword>
<dbReference type="EMBL" id="KB206960">
    <property type="protein sequence ID" value="ELP86532.1"/>
    <property type="molecule type" value="Genomic_DNA"/>
</dbReference>
<dbReference type="RefSeq" id="XP_004185878.1">
    <property type="nucleotide sequence ID" value="XM_004185830.1"/>
</dbReference>
<evidence type="ECO:0000313" key="3">
    <source>
        <dbReference type="Proteomes" id="UP000014680"/>
    </source>
</evidence>
<dbReference type="AlphaFoldDB" id="A0A0A1U1P5"/>
<dbReference type="KEGG" id="eiv:EIN_160360"/>
<dbReference type="GeneID" id="14885535"/>
<dbReference type="Proteomes" id="UP000014680">
    <property type="component" value="Unassembled WGS sequence"/>
</dbReference>
<organism evidence="2 3">
    <name type="scientific">Entamoeba invadens IP1</name>
    <dbReference type="NCBI Taxonomy" id="370355"/>
    <lineage>
        <taxon>Eukaryota</taxon>
        <taxon>Amoebozoa</taxon>
        <taxon>Evosea</taxon>
        <taxon>Archamoebae</taxon>
        <taxon>Mastigamoebida</taxon>
        <taxon>Entamoebidae</taxon>
        <taxon>Entamoeba</taxon>
    </lineage>
</organism>
<keyword evidence="1" id="KW-0732">Signal</keyword>
<gene>
    <name evidence="2" type="ORF">EIN_160360</name>
</gene>
<sequence length="524" mass="60864">MKNTLSCFILFFMSIGYSISWCEENGVISLDKNKNSCKKSGWTVKYYYDDDDNDYYNFTFRETCCSIQTMILRDNETDEYTILLFSFQNSNNLKALYIQEKNENVRIYFVDSGRPENFFISFGCFNNENSCRTTIGEKWRPTIQLKSQSIVLFSDIDQRFWIEFYRTITQIAYLFIDGNVIQSVTFQFKTSQLVGDPYTNGRYLFTGKSKEENVTFESLKTVFYVRSVCERNGYNRILYFGKTEINVYANLINTTCYCNAENENITLDNVNTFPDCRYNSSLFDLNLTTIGENKSESENINIYVNVTQWFSIIFKPNRKYILNGLETHENTINFDTLEILENENIIFNLNCNISTLKITSIGKFYFKKNLVINTQIIISETNLTNKILFALDGDFSEVKTSLLSKCGKRVYLTKSEYNMCLCNYTENGIWDPKGYDGVNRGDCFNNNTQNTLTLQILSSQMNEISTPQTWNRIEINVKDVNVTSTSNVTTKTLLLHKCATFNVPLKITSSIEFYTNGYIKMTSK</sequence>
<feature type="signal peptide" evidence="1">
    <location>
        <begin position="1"/>
        <end position="22"/>
    </location>
</feature>
<evidence type="ECO:0000256" key="1">
    <source>
        <dbReference type="SAM" id="SignalP"/>
    </source>
</evidence>
<name>A0A0A1U1P5_ENTIV</name>
<proteinExistence type="predicted"/>